<dbReference type="RefSeq" id="WP_148691170.1">
    <property type="nucleotide sequence ID" value="NZ_CP020477.1"/>
</dbReference>
<dbReference type="Proteomes" id="UP000193404">
    <property type="component" value="Chromosome"/>
</dbReference>
<keyword evidence="2" id="KW-0479">Metal-binding</keyword>
<evidence type="ECO:0000256" key="1">
    <source>
        <dbReference type="ARBA" id="ARBA00022617"/>
    </source>
</evidence>
<name>A0A1W6JYW1_9CREN</name>
<feature type="domain" description="Globin" evidence="4">
    <location>
        <begin position="5"/>
        <end position="139"/>
    </location>
</feature>
<dbReference type="InterPro" id="IPR012292">
    <property type="entry name" value="Globin/Proto"/>
</dbReference>
<accession>A0A1W6JYW1</accession>
<evidence type="ECO:0000259" key="4">
    <source>
        <dbReference type="PROSITE" id="PS01033"/>
    </source>
</evidence>
<dbReference type="GO" id="GO:0020037">
    <property type="term" value="F:heme binding"/>
    <property type="evidence" value="ECO:0007669"/>
    <property type="project" value="InterPro"/>
</dbReference>
<dbReference type="KEGG" id="aman:B6F84_04725"/>
<organism evidence="5 6">
    <name type="scientific">Acidianus manzaensis</name>
    <dbReference type="NCBI Taxonomy" id="282676"/>
    <lineage>
        <taxon>Archaea</taxon>
        <taxon>Thermoproteota</taxon>
        <taxon>Thermoprotei</taxon>
        <taxon>Sulfolobales</taxon>
        <taxon>Sulfolobaceae</taxon>
        <taxon>Acidianus</taxon>
    </lineage>
</organism>
<dbReference type="GO" id="GO:0071500">
    <property type="term" value="P:cellular response to nitrosative stress"/>
    <property type="evidence" value="ECO:0007669"/>
    <property type="project" value="TreeGrafter"/>
</dbReference>
<reference evidence="5 6" key="1">
    <citation type="submission" date="2017-03" db="EMBL/GenBank/DDBJ databases">
        <title>Sulfur activation and transportation mechanism of thermophilic Archaea Acidianus manzaensis YN-25.</title>
        <authorList>
            <person name="Ma Y."/>
            <person name="Yang Y."/>
            <person name="Xia J."/>
        </authorList>
    </citation>
    <scope>NUCLEOTIDE SEQUENCE [LARGE SCALE GENOMIC DNA]</scope>
    <source>
        <strain evidence="5 6">YN-25</strain>
    </source>
</reference>
<dbReference type="PANTHER" id="PTHR43396">
    <property type="entry name" value="FLAVOHEMOPROTEIN"/>
    <property type="match status" value="1"/>
</dbReference>
<sequence>MISVELDSKDIEIVKSRIPVLKEYGVEITSRMYQLLFERYPYTKPMFTKDVSKGLAMALLVYAENIENLEKIKPALESIVRSHVNRRVKSEHYKLVWECLRDSIVEELAELGVTKNEEIIKSWEKAYWFLANLLISRESELYKKL</sequence>
<dbReference type="GO" id="GO:0071949">
    <property type="term" value="F:FAD binding"/>
    <property type="evidence" value="ECO:0007669"/>
    <property type="project" value="TreeGrafter"/>
</dbReference>
<keyword evidence="1" id="KW-0349">Heme</keyword>
<dbReference type="EMBL" id="CP020477">
    <property type="protein sequence ID" value="ARM75400.1"/>
    <property type="molecule type" value="Genomic_DNA"/>
</dbReference>
<dbReference type="SUPFAM" id="SSF46458">
    <property type="entry name" value="Globin-like"/>
    <property type="match status" value="1"/>
</dbReference>
<dbReference type="Pfam" id="PF00042">
    <property type="entry name" value="Globin"/>
    <property type="match status" value="1"/>
</dbReference>
<proteinExistence type="predicted"/>
<keyword evidence="6" id="KW-1185">Reference proteome</keyword>
<keyword evidence="3" id="KW-0408">Iron</keyword>
<dbReference type="GO" id="GO:0046210">
    <property type="term" value="P:nitric oxide catabolic process"/>
    <property type="evidence" value="ECO:0007669"/>
    <property type="project" value="TreeGrafter"/>
</dbReference>
<dbReference type="PROSITE" id="PS01033">
    <property type="entry name" value="GLOBIN"/>
    <property type="match status" value="1"/>
</dbReference>
<dbReference type="GO" id="GO:0046872">
    <property type="term" value="F:metal ion binding"/>
    <property type="evidence" value="ECO:0007669"/>
    <property type="project" value="UniProtKB-KW"/>
</dbReference>
<dbReference type="GO" id="GO:0019825">
    <property type="term" value="F:oxygen binding"/>
    <property type="evidence" value="ECO:0007669"/>
    <property type="project" value="InterPro"/>
</dbReference>
<dbReference type="InterPro" id="IPR000971">
    <property type="entry name" value="Globin"/>
</dbReference>
<protein>
    <recommendedName>
        <fullName evidence="4">Globin domain-containing protein</fullName>
    </recommendedName>
</protein>
<dbReference type="AlphaFoldDB" id="A0A1W6JYW1"/>
<dbReference type="PANTHER" id="PTHR43396:SF3">
    <property type="entry name" value="FLAVOHEMOPROTEIN"/>
    <property type="match status" value="1"/>
</dbReference>
<evidence type="ECO:0000256" key="2">
    <source>
        <dbReference type="ARBA" id="ARBA00022723"/>
    </source>
</evidence>
<dbReference type="OrthoDB" id="42469at2157"/>
<evidence type="ECO:0000313" key="5">
    <source>
        <dbReference type="EMBL" id="ARM75400.1"/>
    </source>
</evidence>
<dbReference type="GO" id="GO:0008941">
    <property type="term" value="F:nitric oxide dioxygenase NAD(P)H activity"/>
    <property type="evidence" value="ECO:0007669"/>
    <property type="project" value="TreeGrafter"/>
</dbReference>
<dbReference type="GeneID" id="41590199"/>
<dbReference type="Gene3D" id="1.10.490.10">
    <property type="entry name" value="Globins"/>
    <property type="match status" value="1"/>
</dbReference>
<dbReference type="InterPro" id="IPR009050">
    <property type="entry name" value="Globin-like_sf"/>
</dbReference>
<gene>
    <name evidence="5" type="ORF">B6F84_04725</name>
</gene>
<evidence type="ECO:0000313" key="6">
    <source>
        <dbReference type="Proteomes" id="UP000193404"/>
    </source>
</evidence>
<evidence type="ECO:0000256" key="3">
    <source>
        <dbReference type="ARBA" id="ARBA00023004"/>
    </source>
</evidence>